<dbReference type="Pfam" id="PF01370">
    <property type="entry name" value="Epimerase"/>
    <property type="match status" value="1"/>
</dbReference>
<accession>A0A1F5G4P5</accession>
<feature type="domain" description="NAD-dependent epimerase/dehydratase" evidence="2">
    <location>
        <begin position="9"/>
        <end position="239"/>
    </location>
</feature>
<comment type="caution">
    <text evidence="3">The sequence shown here is derived from an EMBL/GenBank/DDBJ whole genome shotgun (WGS) entry which is preliminary data.</text>
</comment>
<dbReference type="SUPFAM" id="SSF51735">
    <property type="entry name" value="NAD(P)-binding Rossmann-fold domains"/>
    <property type="match status" value="1"/>
</dbReference>
<gene>
    <name evidence="3" type="ORF">A2Z23_03300</name>
</gene>
<dbReference type="AlphaFoldDB" id="A0A1F5G4P5"/>
<evidence type="ECO:0000313" key="3">
    <source>
        <dbReference type="EMBL" id="OGD86831.1"/>
    </source>
</evidence>
<reference evidence="3 4" key="1">
    <citation type="journal article" date="2016" name="Nat. Commun.">
        <title>Thousands of microbial genomes shed light on interconnected biogeochemical processes in an aquifer system.</title>
        <authorList>
            <person name="Anantharaman K."/>
            <person name="Brown C.T."/>
            <person name="Hug L.A."/>
            <person name="Sharon I."/>
            <person name="Castelle C.J."/>
            <person name="Probst A.J."/>
            <person name="Thomas B.C."/>
            <person name="Singh A."/>
            <person name="Wilkins M.J."/>
            <person name="Karaoz U."/>
            <person name="Brodie E.L."/>
            <person name="Williams K.H."/>
            <person name="Hubbard S.S."/>
            <person name="Banfield J.F."/>
        </authorList>
    </citation>
    <scope>NUCLEOTIDE SEQUENCE [LARGE SCALE GENOMIC DNA]</scope>
</reference>
<proteinExistence type="inferred from homology"/>
<dbReference type="EMBL" id="MFAV01000005">
    <property type="protein sequence ID" value="OGD86831.1"/>
    <property type="molecule type" value="Genomic_DNA"/>
</dbReference>
<evidence type="ECO:0000313" key="4">
    <source>
        <dbReference type="Proteomes" id="UP000176628"/>
    </source>
</evidence>
<organism evidence="3 4">
    <name type="scientific">Candidatus Curtissbacteria bacterium RBG_16_39_7</name>
    <dbReference type="NCBI Taxonomy" id="1797707"/>
    <lineage>
        <taxon>Bacteria</taxon>
        <taxon>Candidatus Curtissiibacteriota</taxon>
    </lineage>
</organism>
<protein>
    <recommendedName>
        <fullName evidence="2">NAD-dependent epimerase/dehydratase domain-containing protein</fullName>
    </recommendedName>
</protein>
<dbReference type="PANTHER" id="PTHR43000">
    <property type="entry name" value="DTDP-D-GLUCOSE 4,6-DEHYDRATASE-RELATED"/>
    <property type="match status" value="1"/>
</dbReference>
<dbReference type="InterPro" id="IPR001509">
    <property type="entry name" value="Epimerase_deHydtase"/>
</dbReference>
<comment type="similarity">
    <text evidence="1">Belongs to the NAD(P)-dependent epimerase/dehydratase family.</text>
</comment>
<sequence>MRSPNKKKILITGAAGFVGANLTRSLLAKNFEVHALIKKESNLWRISDLKGRLNLHYNDLSNLAELKKTLRIINPGYIFHLASHGSYPSQTNVNEMIGSNILGICNLLEASRDIPYWCFINTGSSSEYGFKDKPMKETDVLEPASLYAATKAAATLLCQVYAGQFNKPIISFRLFSVYGPYEEPTRLIPQAIKAATTGQTLRLTPGKERRDFIYVEDVVHAFFCAISKQGLGGEIFNIGTGKQYTNLQVANIIRKSSQNKLKIEIGTYEPRYWDTNFWVADISKTKALLNWQPKYNLEEGLKKTYLWFGENLSLYNQ</sequence>
<dbReference type="Gene3D" id="3.40.50.720">
    <property type="entry name" value="NAD(P)-binding Rossmann-like Domain"/>
    <property type="match status" value="1"/>
</dbReference>
<evidence type="ECO:0000259" key="2">
    <source>
        <dbReference type="Pfam" id="PF01370"/>
    </source>
</evidence>
<dbReference type="PROSITE" id="PS00061">
    <property type="entry name" value="ADH_SHORT"/>
    <property type="match status" value="1"/>
</dbReference>
<evidence type="ECO:0000256" key="1">
    <source>
        <dbReference type="ARBA" id="ARBA00007637"/>
    </source>
</evidence>
<dbReference type="InterPro" id="IPR020904">
    <property type="entry name" value="Sc_DH/Rdtase_CS"/>
</dbReference>
<dbReference type="InterPro" id="IPR036291">
    <property type="entry name" value="NAD(P)-bd_dom_sf"/>
</dbReference>
<dbReference type="Proteomes" id="UP000176628">
    <property type="component" value="Unassembled WGS sequence"/>
</dbReference>
<name>A0A1F5G4P5_9BACT</name>